<sequence>MASDSRRIPLPDFLKLLSSSNLPVKSAMLVAGKIYKDYNTPAQLRSLTDIKLTAAGITEKDVRRLVLTALQKGGYTPLKRKRPDVEEGPSSVAGPSTARAIPQRIAKRSRRKREANEFLPDRSDEDDIDSDTNLDFHEILDERAISTKSTIINRSPVMMAWATIVAERLGFKRDEALSIGFKSKLCLNIYGPNNVSASVYTEMNAISKGVSLGIYEQGKQYGLDADKQGSQPYVDIMNRSPLFRAQSGQWRAMLNSEPASPSHAFSYISQSFRQTTGHVMGALRLLAESYSSEALNKVAWELYAQFRPAAEGWGKRAQMSCAIILSLRDTTGRGSSSQSVSDTMTPISCHNDDTPPHLEDHIEFVASDTGNIQGCN</sequence>
<dbReference type="OrthoDB" id="514070at2759"/>
<keyword evidence="3" id="KW-1185">Reference proteome</keyword>
<dbReference type="EMBL" id="KZ301977">
    <property type="protein sequence ID" value="PFH52791.1"/>
    <property type="molecule type" value="Genomic_DNA"/>
</dbReference>
<organism evidence="2 3">
    <name type="scientific">Amanita thiersii Skay4041</name>
    <dbReference type="NCBI Taxonomy" id="703135"/>
    <lineage>
        <taxon>Eukaryota</taxon>
        <taxon>Fungi</taxon>
        <taxon>Dikarya</taxon>
        <taxon>Basidiomycota</taxon>
        <taxon>Agaricomycotina</taxon>
        <taxon>Agaricomycetes</taxon>
        <taxon>Agaricomycetidae</taxon>
        <taxon>Agaricales</taxon>
        <taxon>Pluteineae</taxon>
        <taxon>Amanitaceae</taxon>
        <taxon>Amanita</taxon>
    </lineage>
</organism>
<evidence type="ECO:0000313" key="3">
    <source>
        <dbReference type="Proteomes" id="UP000242287"/>
    </source>
</evidence>
<proteinExistence type="predicted"/>
<protein>
    <submittedName>
        <fullName evidence="2">Uncharacterized protein</fullName>
    </submittedName>
</protein>
<gene>
    <name evidence="2" type="ORF">AMATHDRAFT_1834</name>
</gene>
<dbReference type="Proteomes" id="UP000242287">
    <property type="component" value="Unassembled WGS sequence"/>
</dbReference>
<accession>A0A2A9NWP2</accession>
<name>A0A2A9NWP2_9AGAR</name>
<evidence type="ECO:0000313" key="2">
    <source>
        <dbReference type="EMBL" id="PFH52791.1"/>
    </source>
</evidence>
<reference evidence="2 3" key="1">
    <citation type="submission" date="2014-02" db="EMBL/GenBank/DDBJ databases">
        <title>Transposable element dynamics among asymbiotic and ectomycorrhizal Amanita fungi.</title>
        <authorList>
            <consortium name="DOE Joint Genome Institute"/>
            <person name="Hess J."/>
            <person name="Skrede I."/>
            <person name="Wolfe B."/>
            <person name="LaButti K."/>
            <person name="Ohm R.A."/>
            <person name="Grigoriev I.V."/>
            <person name="Pringle A."/>
        </authorList>
    </citation>
    <scope>NUCLEOTIDE SEQUENCE [LARGE SCALE GENOMIC DNA]</scope>
    <source>
        <strain evidence="2 3">SKay4041</strain>
    </source>
</reference>
<feature type="region of interest" description="Disordered" evidence="1">
    <location>
        <begin position="77"/>
        <end position="127"/>
    </location>
</feature>
<evidence type="ECO:0000256" key="1">
    <source>
        <dbReference type="SAM" id="MobiDB-lite"/>
    </source>
</evidence>
<dbReference type="AlphaFoldDB" id="A0A2A9NWP2"/>